<dbReference type="InterPro" id="IPR001680">
    <property type="entry name" value="WD40_rpt"/>
</dbReference>
<dbReference type="InterPro" id="IPR020472">
    <property type="entry name" value="WD40_PAC1"/>
</dbReference>
<dbReference type="SUPFAM" id="SSF50978">
    <property type="entry name" value="WD40 repeat-like"/>
    <property type="match status" value="1"/>
</dbReference>
<feature type="repeat" description="WD" evidence="6">
    <location>
        <begin position="454"/>
        <end position="496"/>
    </location>
</feature>
<feature type="compositionally biased region" description="Basic and acidic residues" evidence="7">
    <location>
        <begin position="33"/>
        <end position="67"/>
    </location>
</feature>
<evidence type="ECO:0000256" key="7">
    <source>
        <dbReference type="SAM" id="MobiDB-lite"/>
    </source>
</evidence>
<evidence type="ECO:0000256" key="1">
    <source>
        <dbReference type="ARBA" id="ARBA00004906"/>
    </source>
</evidence>
<dbReference type="SMART" id="SM00320">
    <property type="entry name" value="WD40"/>
    <property type="match status" value="6"/>
</dbReference>
<dbReference type="PROSITE" id="PS50082">
    <property type="entry name" value="WD_REPEATS_2"/>
    <property type="match status" value="2"/>
</dbReference>
<comment type="pathway">
    <text evidence="1">Protein modification; protein ubiquitination.</text>
</comment>
<dbReference type="GO" id="GO:0005634">
    <property type="term" value="C:nucleus"/>
    <property type="evidence" value="ECO:0007669"/>
    <property type="project" value="TreeGrafter"/>
</dbReference>
<dbReference type="GO" id="GO:0043161">
    <property type="term" value="P:proteasome-mediated ubiquitin-dependent protein catabolic process"/>
    <property type="evidence" value="ECO:0007669"/>
    <property type="project" value="TreeGrafter"/>
</dbReference>
<evidence type="ECO:0000256" key="2">
    <source>
        <dbReference type="ARBA" id="ARBA00022574"/>
    </source>
</evidence>
<reference evidence="8 9" key="1">
    <citation type="submission" date="2020-08" db="EMBL/GenBank/DDBJ databases">
        <title>Plant Genome Project.</title>
        <authorList>
            <person name="Zhang R.-G."/>
        </authorList>
    </citation>
    <scope>NUCLEOTIDE SEQUENCE [LARGE SCALE GENOMIC DNA]</scope>
    <source>
        <tissue evidence="8">Rhizome</tissue>
    </source>
</reference>
<evidence type="ECO:0000256" key="4">
    <source>
        <dbReference type="ARBA" id="ARBA00022786"/>
    </source>
</evidence>
<comment type="similarity">
    <text evidence="5">Belongs to the WD repeat cdt2 family.</text>
</comment>
<organism evidence="8 9">
    <name type="scientific">Zingiber officinale</name>
    <name type="common">Ginger</name>
    <name type="synonym">Amomum zingiber</name>
    <dbReference type="NCBI Taxonomy" id="94328"/>
    <lineage>
        <taxon>Eukaryota</taxon>
        <taxon>Viridiplantae</taxon>
        <taxon>Streptophyta</taxon>
        <taxon>Embryophyta</taxon>
        <taxon>Tracheophyta</taxon>
        <taxon>Spermatophyta</taxon>
        <taxon>Magnoliopsida</taxon>
        <taxon>Liliopsida</taxon>
        <taxon>Zingiberales</taxon>
        <taxon>Zingiberaceae</taxon>
        <taxon>Zingiber</taxon>
    </lineage>
</organism>
<dbReference type="EMBL" id="JACMSC010000007">
    <property type="protein sequence ID" value="KAG6515198.1"/>
    <property type="molecule type" value="Genomic_DNA"/>
</dbReference>
<comment type="caution">
    <text evidence="8">The sequence shown here is derived from an EMBL/GenBank/DDBJ whole genome shotgun (WGS) entry which is preliminary data.</text>
</comment>
<keyword evidence="9" id="KW-1185">Reference proteome</keyword>
<evidence type="ECO:0000313" key="8">
    <source>
        <dbReference type="EMBL" id="KAG6515198.1"/>
    </source>
</evidence>
<dbReference type="PANTHER" id="PTHR22852">
    <property type="entry name" value="LETHAL 2 DENTICLELESS PROTEIN RETINOIC ACID-REGULATED NUCLEAR MATRIX-ASSOCIATED PROTEIN"/>
    <property type="match status" value="1"/>
</dbReference>
<dbReference type="Gene3D" id="2.130.10.10">
    <property type="entry name" value="YVTN repeat-like/Quinoprotein amine dehydrogenase"/>
    <property type="match status" value="2"/>
</dbReference>
<keyword evidence="2 6" id="KW-0853">WD repeat</keyword>
<evidence type="ECO:0000256" key="3">
    <source>
        <dbReference type="ARBA" id="ARBA00022737"/>
    </source>
</evidence>
<dbReference type="InterPro" id="IPR015943">
    <property type="entry name" value="WD40/YVTN_repeat-like_dom_sf"/>
</dbReference>
<dbReference type="Pfam" id="PF00400">
    <property type="entry name" value="WD40"/>
    <property type="match status" value="3"/>
</dbReference>
<evidence type="ECO:0000313" key="9">
    <source>
        <dbReference type="Proteomes" id="UP000734854"/>
    </source>
</evidence>
<dbReference type="PRINTS" id="PR00320">
    <property type="entry name" value="GPROTEINBRPT"/>
</dbReference>
<accession>A0A8J5GV82</accession>
<dbReference type="PROSITE" id="PS50294">
    <property type="entry name" value="WD_REPEATS_REGION"/>
    <property type="match status" value="2"/>
</dbReference>
<name>A0A8J5GV82_ZINOF</name>
<dbReference type="InterPro" id="IPR051865">
    <property type="entry name" value="WD-repeat_CDT2_adapter"/>
</dbReference>
<feature type="repeat" description="WD" evidence="6">
    <location>
        <begin position="296"/>
        <end position="331"/>
    </location>
</feature>
<proteinExistence type="inferred from homology"/>
<sequence length="606" mass="66819">MAARPLARVPETLEPNERAPKHLSLPRSAPQISRREDPVAEKITLKSNVEEKEIHARIGREREKPEPGETSSSFSWKGQNLFNFPSSGQWLSARSIKNRVVSFPRKPYTARFFLYISNMSDPMPQSTLSPSSLRLAMENRCRPSSFFGDLRSRELNGLRVRKRSHLGDLSSDASGAGAGVLAIEHDGEPSPPTAVSFCKSSRNPHLLAVSDEEGYISFYDTRRSLPSYSSCWEGAGQARVCNWIAHSNAIFDICWNKFMQVISMYLLQEDNQILTASGDQHIKIWNAEKRTCTGSLAGHTGSVKTVCSHSSNPDLVVSGSRDGSFALWDLRCSFSSTNRFGETCLSPISLVNDAHALTQRKRGRRGKADSKSITSVLYLKDGISIATAGAVNSVVKFWDTRNLKTSIIQTCPAAEPSTKSSVISLDGAHILGGSSDDNAYIWQVRRPESAPTILKGHQGEVTSVDWCSSELGKVVTSSDDFMVRVWKMNKDGCLNTRSPAAIRKRIIAPSVEPRRLILDEPPTCSASMKDNFQAMEATVHEPSSPAQCKVVEFRTPESGRKRSSSFLMDGKEMQESLEAISGSPSSVLSPPPSTKRRTILDYYHSV</sequence>
<gene>
    <name evidence="8" type="ORF">ZIOFF_025583</name>
</gene>
<dbReference type="Proteomes" id="UP000734854">
    <property type="component" value="Unassembled WGS sequence"/>
</dbReference>
<keyword evidence="3" id="KW-0677">Repeat</keyword>
<keyword evidence="4" id="KW-0833">Ubl conjugation pathway</keyword>
<evidence type="ECO:0000256" key="6">
    <source>
        <dbReference type="PROSITE-ProRule" id="PRU00221"/>
    </source>
</evidence>
<dbReference type="AlphaFoldDB" id="A0A8J5GV82"/>
<protein>
    <submittedName>
        <fullName evidence="8">Uncharacterized protein</fullName>
    </submittedName>
</protein>
<dbReference type="PANTHER" id="PTHR22852:SF0">
    <property type="entry name" value="DENTICLELESS PROTEIN HOMOLOG"/>
    <property type="match status" value="1"/>
</dbReference>
<dbReference type="InterPro" id="IPR036322">
    <property type="entry name" value="WD40_repeat_dom_sf"/>
</dbReference>
<dbReference type="GO" id="GO:0030674">
    <property type="term" value="F:protein-macromolecule adaptor activity"/>
    <property type="evidence" value="ECO:0007669"/>
    <property type="project" value="TreeGrafter"/>
</dbReference>
<evidence type="ECO:0000256" key="5">
    <source>
        <dbReference type="ARBA" id="ARBA00038344"/>
    </source>
</evidence>
<feature type="region of interest" description="Disordered" evidence="7">
    <location>
        <begin position="1"/>
        <end position="74"/>
    </location>
</feature>